<evidence type="ECO:0000313" key="3">
    <source>
        <dbReference type="Proteomes" id="UP000225277"/>
    </source>
</evidence>
<dbReference type="Pfam" id="PF00636">
    <property type="entry name" value="Ribonuclease_3"/>
    <property type="match status" value="1"/>
</dbReference>
<dbReference type="AlphaFoldDB" id="A0A2D3V687"/>
<dbReference type="GO" id="GO:0006396">
    <property type="term" value="P:RNA processing"/>
    <property type="evidence" value="ECO:0007669"/>
    <property type="project" value="InterPro"/>
</dbReference>
<dbReference type="CDD" id="cd00593">
    <property type="entry name" value="RIBOc"/>
    <property type="match status" value="1"/>
</dbReference>
<gene>
    <name evidence="2" type="ORF">RCC_06811</name>
</gene>
<dbReference type="RefSeq" id="XP_023627839.1">
    <property type="nucleotide sequence ID" value="XM_023772071.1"/>
</dbReference>
<proteinExistence type="predicted"/>
<dbReference type="InterPro" id="IPR000999">
    <property type="entry name" value="RNase_III_dom"/>
</dbReference>
<reference evidence="2 3" key="1">
    <citation type="submission" date="2016-03" db="EMBL/GenBank/DDBJ databases">
        <authorList>
            <person name="Ploux O."/>
        </authorList>
    </citation>
    <scope>NUCLEOTIDE SEQUENCE [LARGE SCALE GENOMIC DNA]</scope>
    <source>
        <strain evidence="2 3">URUG2</strain>
    </source>
</reference>
<dbReference type="EMBL" id="FJUY01000010">
    <property type="protein sequence ID" value="CZT20950.1"/>
    <property type="molecule type" value="Genomic_DNA"/>
</dbReference>
<evidence type="ECO:0000313" key="2">
    <source>
        <dbReference type="EMBL" id="CZT20950.1"/>
    </source>
</evidence>
<dbReference type="Proteomes" id="UP000225277">
    <property type="component" value="Unassembled WGS sequence"/>
</dbReference>
<protein>
    <recommendedName>
        <fullName evidence="1">RNase III domain-containing protein</fullName>
    </recommendedName>
</protein>
<dbReference type="GO" id="GO:0004525">
    <property type="term" value="F:ribonuclease III activity"/>
    <property type="evidence" value="ECO:0007669"/>
    <property type="project" value="InterPro"/>
</dbReference>
<dbReference type="OrthoDB" id="67027at2759"/>
<feature type="domain" description="RNase III" evidence="1">
    <location>
        <begin position="11"/>
        <end position="132"/>
    </location>
</feature>
<dbReference type="Gene3D" id="1.10.1520.10">
    <property type="entry name" value="Ribonuclease III domain"/>
    <property type="match status" value="1"/>
</dbReference>
<dbReference type="InterPro" id="IPR036389">
    <property type="entry name" value="RNase_III_sf"/>
</dbReference>
<evidence type="ECO:0000259" key="1">
    <source>
        <dbReference type="PROSITE" id="PS50142"/>
    </source>
</evidence>
<dbReference type="SMART" id="SM00535">
    <property type="entry name" value="RIBOc"/>
    <property type="match status" value="1"/>
</dbReference>
<keyword evidence="3" id="KW-1185">Reference proteome</keyword>
<organism evidence="2 3">
    <name type="scientific">Ramularia collo-cygni</name>
    <dbReference type="NCBI Taxonomy" id="112498"/>
    <lineage>
        <taxon>Eukaryota</taxon>
        <taxon>Fungi</taxon>
        <taxon>Dikarya</taxon>
        <taxon>Ascomycota</taxon>
        <taxon>Pezizomycotina</taxon>
        <taxon>Dothideomycetes</taxon>
        <taxon>Dothideomycetidae</taxon>
        <taxon>Mycosphaerellales</taxon>
        <taxon>Mycosphaerellaceae</taxon>
        <taxon>Ramularia</taxon>
    </lineage>
</organism>
<sequence>MAASAKVQQAQAFITESFGYSIQDAALVHEAIDTTGLCRIYSTEANKRLAMVGDKALESTIISAWYPTGAPRGECSSQVQTRLRNENLADVAETLGLDRYLILHPGQLGRVSRKTLATGLEAIFGAIYRDSGEQISVVREAMDFVGI</sequence>
<dbReference type="SUPFAM" id="SSF69065">
    <property type="entry name" value="RNase III domain-like"/>
    <property type="match status" value="1"/>
</dbReference>
<accession>A0A2D3V687</accession>
<dbReference type="GeneID" id="35601939"/>
<name>A0A2D3V687_9PEZI</name>
<dbReference type="PROSITE" id="PS50142">
    <property type="entry name" value="RNASE_3_2"/>
    <property type="match status" value="1"/>
</dbReference>
<dbReference type="STRING" id="112498.A0A2D3V687"/>